<keyword evidence="2" id="KW-1185">Reference proteome</keyword>
<accession>F0H6Q0</accession>
<sequence length="48" mass="5546">MFPMQKEVKYQYKTIERKAGPYPDGTSRKNPTDACRSLGRTVDCAFFL</sequence>
<dbReference type="AlphaFoldDB" id="F0H6Q0"/>
<dbReference type="Proteomes" id="UP000003155">
    <property type="component" value="Unassembled WGS sequence"/>
</dbReference>
<gene>
    <name evidence="1" type="ORF">HMPREF9303_1868</name>
</gene>
<evidence type="ECO:0000313" key="1">
    <source>
        <dbReference type="EMBL" id="EGC86545.1"/>
    </source>
</evidence>
<reference evidence="1 2" key="1">
    <citation type="submission" date="2011-02" db="EMBL/GenBank/DDBJ databases">
        <authorList>
            <person name="Durkin A.S."/>
            <person name="Madupu R."/>
            <person name="Torralba M."/>
            <person name="Gillis M."/>
            <person name="Methe B."/>
            <person name="Sutton G."/>
            <person name="Nelson K.E."/>
        </authorList>
    </citation>
    <scope>NUCLEOTIDE SEQUENCE [LARGE SCALE GENOMIC DNA]</scope>
    <source>
        <strain evidence="1 2">CRIS 18C-A</strain>
    </source>
</reference>
<proteinExistence type="predicted"/>
<dbReference type="EMBL" id="AEXO01000064">
    <property type="protein sequence ID" value="EGC86545.1"/>
    <property type="molecule type" value="Genomic_DNA"/>
</dbReference>
<evidence type="ECO:0000313" key="2">
    <source>
        <dbReference type="Proteomes" id="UP000003155"/>
    </source>
</evidence>
<protein>
    <submittedName>
        <fullName evidence="1">Uncharacterized protein</fullName>
    </submittedName>
</protein>
<name>F0H6Q0_9BACT</name>
<comment type="caution">
    <text evidence="1">The sequence shown here is derived from an EMBL/GenBank/DDBJ whole genome shotgun (WGS) entry which is preliminary data.</text>
</comment>
<organism evidence="1 2">
    <name type="scientific">Prevotella denticola CRIS 18C-A</name>
    <dbReference type="NCBI Taxonomy" id="944557"/>
    <lineage>
        <taxon>Bacteria</taxon>
        <taxon>Pseudomonadati</taxon>
        <taxon>Bacteroidota</taxon>
        <taxon>Bacteroidia</taxon>
        <taxon>Bacteroidales</taxon>
        <taxon>Prevotellaceae</taxon>
        <taxon>Prevotella</taxon>
    </lineage>
</organism>